<dbReference type="Proteomes" id="UP000479190">
    <property type="component" value="Unassembled WGS sequence"/>
</dbReference>
<evidence type="ECO:0000313" key="7">
    <source>
        <dbReference type="Proteomes" id="UP000479190"/>
    </source>
</evidence>
<dbReference type="InterPro" id="IPR040626">
    <property type="entry name" value="Pepdidase_M14_N"/>
</dbReference>
<dbReference type="PANTHER" id="PTHR12756:SF9">
    <property type="entry name" value="CYTOSOLIC CARBOXYPEPTIDASE 6"/>
    <property type="match status" value="1"/>
</dbReference>
<dbReference type="Pfam" id="PF18027">
    <property type="entry name" value="Pepdidase_M14_N"/>
    <property type="match status" value="1"/>
</dbReference>
<dbReference type="InterPro" id="IPR000834">
    <property type="entry name" value="Peptidase_M14"/>
</dbReference>
<comment type="similarity">
    <text evidence="2 3">Belongs to the peptidase M14 family.</text>
</comment>
<sequence length="611" mass="70656">MGDQNSVPGMGARKRSGDHDDDSALLNVARVVAFRQARPKSEDSDAEGGLGNVNKLVIRPPGHSGKAKKGHLCFDASFETGNLGRVDLVSEFEYDLFIRPDTCSPRLRLWFNFTVDNVRQDQRVIFNIVNISKSKNLFRQGMTPLVRSSNRHRWQRLPLKQVFYYKSTEHQDHYILSFAFAFDREDEFYQFALTYPYSYSRHLCYLNNLISKFPVVKRETIASSIQKRDVELISLTSEQNYQPLEPEQKMRRCIVLIARIHPGESPSSFVCQGFVDFVVSAHPIAKILRDYFMFKIVPMINPDGVYVGNYRSNCLGMDLNRSWSRISPWIHPTLVATKNLLETLDKDVTFPLDCVLDLHAHTNATGIFVYGNTYEDVYRYERHIVLPKLLSQMAEDYDFDNTMYNADSNKEGTARRYLCSILSEHVNCYTLHVSMHGYKHKNTGTILPYTEESYYRVGRNLARAFFEYYRVTGLIPTGLPDQPKHKRSRQSRQKQRVQREPRPRTARTPAPLHFATIHEYFEAENQNKDTELLLSGSRPITNSFNILQQQKQNYVSKKHFLFSNNLFKNQKNEIILPPSTKTEPSLTIIDFNQLTRGGLELAKTTKKVTLL</sequence>
<evidence type="ECO:0000256" key="3">
    <source>
        <dbReference type="PROSITE-ProRule" id="PRU01379"/>
    </source>
</evidence>
<dbReference type="AlphaFoldDB" id="A0A6H5IGE3"/>
<evidence type="ECO:0000313" key="6">
    <source>
        <dbReference type="EMBL" id="CAB0035672.1"/>
    </source>
</evidence>
<keyword evidence="7" id="KW-1185">Reference proteome</keyword>
<dbReference type="GO" id="GO:0006508">
    <property type="term" value="P:proteolysis"/>
    <property type="evidence" value="ECO:0007669"/>
    <property type="project" value="InterPro"/>
</dbReference>
<dbReference type="Pfam" id="PF00246">
    <property type="entry name" value="Peptidase_M14"/>
    <property type="match status" value="1"/>
</dbReference>
<evidence type="ECO:0000259" key="5">
    <source>
        <dbReference type="PROSITE" id="PS52035"/>
    </source>
</evidence>
<dbReference type="Gene3D" id="3.40.630.10">
    <property type="entry name" value="Zn peptidases"/>
    <property type="match status" value="1"/>
</dbReference>
<evidence type="ECO:0000256" key="1">
    <source>
        <dbReference type="ARBA" id="ARBA00001947"/>
    </source>
</evidence>
<feature type="region of interest" description="Disordered" evidence="4">
    <location>
        <begin position="1"/>
        <end position="22"/>
    </location>
</feature>
<reference evidence="6 7" key="1">
    <citation type="submission" date="2020-02" db="EMBL/GenBank/DDBJ databases">
        <authorList>
            <person name="Ferguson B K."/>
        </authorList>
    </citation>
    <scope>NUCLEOTIDE SEQUENCE [LARGE SCALE GENOMIC DNA]</scope>
</reference>
<dbReference type="SMART" id="SM00631">
    <property type="entry name" value="Zn_pept"/>
    <property type="match status" value="1"/>
</dbReference>
<gene>
    <name evidence="6" type="ORF">TBRA_LOCUS7560</name>
</gene>
<dbReference type="GO" id="GO:0008270">
    <property type="term" value="F:zinc ion binding"/>
    <property type="evidence" value="ECO:0007669"/>
    <property type="project" value="InterPro"/>
</dbReference>
<accession>A0A6H5IGE3</accession>
<dbReference type="CDD" id="cd06908">
    <property type="entry name" value="M14_AGBL4_like"/>
    <property type="match status" value="1"/>
</dbReference>
<proteinExistence type="inferred from homology"/>
<evidence type="ECO:0000256" key="2">
    <source>
        <dbReference type="ARBA" id="ARBA00005988"/>
    </source>
</evidence>
<dbReference type="PANTHER" id="PTHR12756">
    <property type="entry name" value="CYTOSOLIC CARBOXYPEPTIDASE"/>
    <property type="match status" value="1"/>
</dbReference>
<feature type="domain" description="Peptidase M14" evidence="5">
    <location>
        <begin position="195"/>
        <end position="464"/>
    </location>
</feature>
<organism evidence="6 7">
    <name type="scientific">Trichogramma brassicae</name>
    <dbReference type="NCBI Taxonomy" id="86971"/>
    <lineage>
        <taxon>Eukaryota</taxon>
        <taxon>Metazoa</taxon>
        <taxon>Ecdysozoa</taxon>
        <taxon>Arthropoda</taxon>
        <taxon>Hexapoda</taxon>
        <taxon>Insecta</taxon>
        <taxon>Pterygota</taxon>
        <taxon>Neoptera</taxon>
        <taxon>Endopterygota</taxon>
        <taxon>Hymenoptera</taxon>
        <taxon>Apocrita</taxon>
        <taxon>Proctotrupomorpha</taxon>
        <taxon>Chalcidoidea</taxon>
        <taxon>Trichogrammatidae</taxon>
        <taxon>Trichogramma</taxon>
    </lineage>
</organism>
<dbReference type="InterPro" id="IPR050821">
    <property type="entry name" value="Cytosolic_carboxypeptidase"/>
</dbReference>
<name>A0A6H5IGE3_9HYME</name>
<comment type="cofactor">
    <cofactor evidence="1">
        <name>Zn(2+)</name>
        <dbReference type="ChEBI" id="CHEBI:29105"/>
    </cofactor>
</comment>
<dbReference type="GO" id="GO:0004181">
    <property type="term" value="F:metallocarboxypeptidase activity"/>
    <property type="evidence" value="ECO:0007669"/>
    <property type="project" value="InterPro"/>
</dbReference>
<comment type="caution">
    <text evidence="3">Lacks conserved residue(s) required for the propagation of feature annotation.</text>
</comment>
<dbReference type="OrthoDB" id="10253041at2759"/>
<feature type="compositionally biased region" description="Basic residues" evidence="4">
    <location>
        <begin position="484"/>
        <end position="496"/>
    </location>
</feature>
<evidence type="ECO:0000256" key="4">
    <source>
        <dbReference type="SAM" id="MobiDB-lite"/>
    </source>
</evidence>
<dbReference type="Gene3D" id="2.60.40.3120">
    <property type="match status" value="1"/>
</dbReference>
<dbReference type="EMBL" id="CADCXV010000795">
    <property type="protein sequence ID" value="CAB0035672.1"/>
    <property type="molecule type" value="Genomic_DNA"/>
</dbReference>
<dbReference type="SUPFAM" id="SSF53187">
    <property type="entry name" value="Zn-dependent exopeptidases"/>
    <property type="match status" value="1"/>
</dbReference>
<feature type="region of interest" description="Disordered" evidence="4">
    <location>
        <begin position="477"/>
        <end position="508"/>
    </location>
</feature>
<protein>
    <recommendedName>
        <fullName evidence="5">Peptidase M14 domain-containing protein</fullName>
    </recommendedName>
</protein>
<dbReference type="PROSITE" id="PS52035">
    <property type="entry name" value="PEPTIDASE_M14"/>
    <property type="match status" value="1"/>
</dbReference>